<dbReference type="PROSITE" id="PS50857">
    <property type="entry name" value="COX2_CUA"/>
    <property type="match status" value="1"/>
</dbReference>
<evidence type="ECO:0000256" key="2">
    <source>
        <dbReference type="ARBA" id="ARBA00007866"/>
    </source>
</evidence>
<evidence type="ECO:0000259" key="14">
    <source>
        <dbReference type="PROSITE" id="PS50857"/>
    </source>
</evidence>
<keyword evidence="17" id="KW-1185">Reference proteome</keyword>
<evidence type="ECO:0000256" key="1">
    <source>
        <dbReference type="ARBA" id="ARBA00004141"/>
    </source>
</evidence>
<feature type="transmembrane region" description="Helical" evidence="13">
    <location>
        <begin position="54"/>
        <end position="75"/>
    </location>
</feature>
<dbReference type="Pfam" id="PF00116">
    <property type="entry name" value="COX2"/>
    <property type="match status" value="1"/>
</dbReference>
<dbReference type="InterPro" id="IPR045187">
    <property type="entry name" value="CcO_II"/>
</dbReference>
<evidence type="ECO:0000313" key="15">
    <source>
        <dbReference type="EMBL" id="CDQ12445.1"/>
    </source>
</evidence>
<dbReference type="EC" id="7.1.1.9" evidence="3"/>
<proteinExistence type="inferred from homology"/>
<evidence type="ECO:0000256" key="11">
    <source>
        <dbReference type="ARBA" id="ARBA00023136"/>
    </source>
</evidence>
<evidence type="ECO:0000256" key="12">
    <source>
        <dbReference type="ARBA" id="ARBA00047816"/>
    </source>
</evidence>
<keyword evidence="11 13" id="KW-0472">Membrane</keyword>
<evidence type="ECO:0000256" key="13">
    <source>
        <dbReference type="SAM" id="Phobius"/>
    </source>
</evidence>
<evidence type="ECO:0000256" key="10">
    <source>
        <dbReference type="ARBA" id="ARBA00023008"/>
    </source>
</evidence>
<sequence length="254" mass="28300">MNAAKENLWKAFRGLVVVWIIGMAIGETLIAWGVDNWPILGSIQAHITADATTYLMWQAVAIYVLVGGTIVYSAVRFRASSMSDNEAPVYQKRTWAPFIVTWLALAIAINLANTIYPGMVGLEQIWGIQLDAKNPLVIDVTAQQWKWTFSYPKQGVTDVSELVVPEGRTIDFVLRTKDVMHDFWVPAWGEKKDVIPNEVRHLFITPTVLGTTATNPMIRVQCSLICGNGHPLMRAPVKVVTAANFKTWVANNSF</sequence>
<feature type="transmembrane region" description="Helical" evidence="13">
    <location>
        <begin position="12"/>
        <end position="34"/>
    </location>
</feature>
<evidence type="ECO:0000256" key="4">
    <source>
        <dbReference type="ARBA" id="ARBA00022448"/>
    </source>
</evidence>
<evidence type="ECO:0000256" key="6">
    <source>
        <dbReference type="ARBA" id="ARBA00022723"/>
    </source>
</evidence>
<dbReference type="EMBL" id="LT841305">
    <property type="protein sequence ID" value="SMH65011.1"/>
    <property type="molecule type" value="Genomic_DNA"/>
</dbReference>
<dbReference type="InterPro" id="IPR001505">
    <property type="entry name" value="Copper_CuA"/>
</dbReference>
<dbReference type="PANTHER" id="PTHR22888:SF9">
    <property type="entry name" value="CYTOCHROME C OXIDASE SUBUNIT 2"/>
    <property type="match status" value="1"/>
</dbReference>
<reference evidence="15" key="1">
    <citation type="submission" date="2014-03" db="EMBL/GenBank/DDBJ databases">
        <authorList>
            <person name="Genoscope - CEA"/>
        </authorList>
    </citation>
    <scope>NUCLEOTIDE SEQUENCE [LARGE SCALE GENOMIC DNA]</scope>
    <source>
        <strain evidence="15">CF27</strain>
    </source>
</reference>
<comment type="subcellular location">
    <subcellularLocation>
        <location evidence="1">Membrane</location>
        <topology evidence="1">Multi-pass membrane protein</topology>
    </subcellularLocation>
</comment>
<dbReference type="EMBL" id="CCCS020000001">
    <property type="protein sequence ID" value="CDQ12445.1"/>
    <property type="molecule type" value="Genomic_DNA"/>
</dbReference>
<feature type="domain" description="Cytochrome oxidase subunit II copper A binding" evidence="14">
    <location>
        <begin position="133"/>
        <end position="251"/>
    </location>
</feature>
<keyword evidence="8" id="KW-0249">Electron transport</keyword>
<protein>
    <recommendedName>
        <fullName evidence="3">cytochrome-c oxidase</fullName>
        <ecNumber evidence="3">7.1.1.9</ecNumber>
    </recommendedName>
</protein>
<evidence type="ECO:0000256" key="7">
    <source>
        <dbReference type="ARBA" id="ARBA00022967"/>
    </source>
</evidence>
<dbReference type="Gene3D" id="1.10.287.90">
    <property type="match status" value="1"/>
</dbReference>
<dbReference type="Proteomes" id="UP000193925">
    <property type="component" value="Chromosome AFERRI"/>
</dbReference>
<dbReference type="PANTHER" id="PTHR22888">
    <property type="entry name" value="CYTOCHROME C OXIDASE, SUBUNIT II"/>
    <property type="match status" value="1"/>
</dbReference>
<comment type="similarity">
    <text evidence="2">Belongs to the cytochrome c oxidase subunit 2 family.</text>
</comment>
<dbReference type="GO" id="GO:0016020">
    <property type="term" value="C:membrane"/>
    <property type="evidence" value="ECO:0007669"/>
    <property type="project" value="UniProtKB-SubCell"/>
</dbReference>
<gene>
    <name evidence="16" type="primary">coxB</name>
    <name evidence="15" type="ORF">AFERRI_10268</name>
    <name evidence="16" type="ORF">AFERRI_11046</name>
</gene>
<dbReference type="InterPro" id="IPR036257">
    <property type="entry name" value="Cyt_c_oxidase_su2_TM_sf"/>
</dbReference>
<name>A0A060UVN7_9PROT</name>
<keyword evidence="9 13" id="KW-1133">Transmembrane helix</keyword>
<dbReference type="InterPro" id="IPR002429">
    <property type="entry name" value="CcO_II-like_C"/>
</dbReference>
<keyword evidence="7" id="KW-1278">Translocase</keyword>
<accession>A0A060UVN7</accession>
<evidence type="ECO:0000256" key="8">
    <source>
        <dbReference type="ARBA" id="ARBA00022982"/>
    </source>
</evidence>
<organism evidence="15">
    <name type="scientific">Acidithiobacillus ferrivorans</name>
    <dbReference type="NCBI Taxonomy" id="160808"/>
    <lineage>
        <taxon>Bacteria</taxon>
        <taxon>Pseudomonadati</taxon>
        <taxon>Pseudomonadota</taxon>
        <taxon>Acidithiobacillia</taxon>
        <taxon>Acidithiobacillales</taxon>
        <taxon>Acidithiobacillaceae</taxon>
        <taxon>Acidithiobacillus</taxon>
    </lineage>
</organism>
<evidence type="ECO:0000313" key="16">
    <source>
        <dbReference type="EMBL" id="SMH65011.1"/>
    </source>
</evidence>
<evidence type="ECO:0000256" key="3">
    <source>
        <dbReference type="ARBA" id="ARBA00012949"/>
    </source>
</evidence>
<dbReference type="InterPro" id="IPR008972">
    <property type="entry name" value="Cupredoxin"/>
</dbReference>
<reference evidence="15" key="2">
    <citation type="submission" date="2014-07" db="EMBL/GenBank/DDBJ databases">
        <title>Initial genome analysis of the psychrotolerant acidophile Acidithiobacillus ferrivorans CF27: insights into iron and sulfur oxidation pathways and into biofilm formation.</title>
        <authorList>
            <person name="Talla E."/>
            <person name="Hedrich S."/>
            <person name="Mangenot S."/>
            <person name="Ji B."/>
            <person name="Johnson D.B."/>
            <person name="Barbe V."/>
            <person name="Bonnefoy V."/>
        </authorList>
    </citation>
    <scope>NUCLEOTIDE SEQUENCE [LARGE SCALE GENOMIC DNA]</scope>
    <source>
        <strain evidence="15">CF27</strain>
    </source>
</reference>
<reference evidence="16 17" key="3">
    <citation type="submission" date="2017-03" db="EMBL/GenBank/DDBJ databases">
        <authorList>
            <person name="Regsiter A."/>
            <person name="William W."/>
        </authorList>
    </citation>
    <scope>NUCLEOTIDE SEQUENCE [LARGE SCALE GENOMIC DNA]</scope>
    <source>
        <strain evidence="16">PRJEB5721</strain>
    </source>
</reference>
<dbReference type="AlphaFoldDB" id="A0A060UVN7"/>
<evidence type="ECO:0000256" key="5">
    <source>
        <dbReference type="ARBA" id="ARBA00022692"/>
    </source>
</evidence>
<keyword evidence="6" id="KW-0479">Metal-binding</keyword>
<dbReference type="GO" id="GO:0042773">
    <property type="term" value="P:ATP synthesis coupled electron transport"/>
    <property type="evidence" value="ECO:0007669"/>
    <property type="project" value="TreeGrafter"/>
</dbReference>
<dbReference type="SUPFAM" id="SSF49503">
    <property type="entry name" value="Cupredoxins"/>
    <property type="match status" value="1"/>
</dbReference>
<dbReference type="RefSeq" id="WP_035190472.1">
    <property type="nucleotide sequence ID" value="NZ_CCCS020000001.1"/>
</dbReference>
<dbReference type="CDD" id="cd13919">
    <property type="entry name" value="CuRO_HCO_II_like_5"/>
    <property type="match status" value="1"/>
</dbReference>
<evidence type="ECO:0000256" key="9">
    <source>
        <dbReference type="ARBA" id="ARBA00022989"/>
    </source>
</evidence>
<dbReference type="Gene3D" id="2.60.40.420">
    <property type="entry name" value="Cupredoxins - blue copper proteins"/>
    <property type="match status" value="1"/>
</dbReference>
<evidence type="ECO:0000313" key="17">
    <source>
        <dbReference type="Proteomes" id="UP000193925"/>
    </source>
</evidence>
<dbReference type="GO" id="GO:0005507">
    <property type="term" value="F:copper ion binding"/>
    <property type="evidence" value="ECO:0007669"/>
    <property type="project" value="InterPro"/>
</dbReference>
<keyword evidence="10" id="KW-0186">Copper</keyword>
<comment type="catalytic activity">
    <reaction evidence="12">
        <text>4 Fe(II)-[cytochrome c] + O2 + 8 H(+)(in) = 4 Fe(III)-[cytochrome c] + 2 H2O + 4 H(+)(out)</text>
        <dbReference type="Rhea" id="RHEA:11436"/>
        <dbReference type="Rhea" id="RHEA-COMP:10350"/>
        <dbReference type="Rhea" id="RHEA-COMP:14399"/>
        <dbReference type="ChEBI" id="CHEBI:15377"/>
        <dbReference type="ChEBI" id="CHEBI:15378"/>
        <dbReference type="ChEBI" id="CHEBI:15379"/>
        <dbReference type="ChEBI" id="CHEBI:29033"/>
        <dbReference type="ChEBI" id="CHEBI:29034"/>
        <dbReference type="EC" id="7.1.1.9"/>
    </reaction>
</comment>
<dbReference type="PROSITE" id="PS00078">
    <property type="entry name" value="COX2"/>
    <property type="match status" value="1"/>
</dbReference>
<keyword evidence="5 13" id="KW-0812">Transmembrane</keyword>
<feature type="transmembrane region" description="Helical" evidence="13">
    <location>
        <begin position="95"/>
        <end position="116"/>
    </location>
</feature>
<keyword evidence="4" id="KW-0813">Transport</keyword>
<dbReference type="GO" id="GO:0004129">
    <property type="term" value="F:cytochrome-c oxidase activity"/>
    <property type="evidence" value="ECO:0007669"/>
    <property type="project" value="UniProtKB-EC"/>
</dbReference>